<reference evidence="5 6" key="1">
    <citation type="submission" date="2019-06" db="EMBL/GenBank/DDBJ databases">
        <title>Sequencing the genomes of 1000 actinobacteria strains.</title>
        <authorList>
            <person name="Klenk H.-P."/>
        </authorList>
    </citation>
    <scope>NUCLEOTIDE SEQUENCE [LARGE SCALE GENOMIC DNA]</scope>
    <source>
        <strain evidence="5 6">DSM 18607</strain>
    </source>
</reference>
<evidence type="ECO:0000313" key="6">
    <source>
        <dbReference type="Proteomes" id="UP000317893"/>
    </source>
</evidence>
<dbReference type="InterPro" id="IPR005693">
    <property type="entry name" value="Mce"/>
</dbReference>
<feature type="region of interest" description="Disordered" evidence="1">
    <location>
        <begin position="362"/>
        <end position="435"/>
    </location>
</feature>
<dbReference type="Pfam" id="PF11887">
    <property type="entry name" value="Mce4_CUP1"/>
    <property type="match status" value="1"/>
</dbReference>
<dbReference type="InterPro" id="IPR024516">
    <property type="entry name" value="Mce_C"/>
</dbReference>
<protein>
    <submittedName>
        <fullName evidence="5">Phospholipid/cholesterol/gamma-HCH transport system substrate-binding protein</fullName>
    </submittedName>
</protein>
<dbReference type="OrthoDB" id="9774928at2"/>
<feature type="signal peptide" evidence="2">
    <location>
        <begin position="1"/>
        <end position="25"/>
    </location>
</feature>
<dbReference type="InterPro" id="IPR003399">
    <property type="entry name" value="Mce/MlaD"/>
</dbReference>
<evidence type="ECO:0000313" key="5">
    <source>
        <dbReference type="EMBL" id="TQJ07433.1"/>
    </source>
</evidence>
<comment type="caution">
    <text evidence="5">The sequence shown here is derived from an EMBL/GenBank/DDBJ whole genome shotgun (WGS) entry which is preliminary data.</text>
</comment>
<dbReference type="PANTHER" id="PTHR33371:SF15">
    <property type="entry name" value="LIPOPROTEIN LPRN"/>
    <property type="match status" value="1"/>
</dbReference>
<feature type="compositionally biased region" description="Gly residues" evidence="1">
    <location>
        <begin position="371"/>
        <end position="385"/>
    </location>
</feature>
<accession>A0A542DWG0</accession>
<name>A0A542DWG0_9MICO</name>
<dbReference type="RefSeq" id="WP_141846458.1">
    <property type="nucleotide sequence ID" value="NZ_BAAAPR010000006.1"/>
</dbReference>
<gene>
    <name evidence="5" type="ORF">FB458_0495</name>
</gene>
<dbReference type="AlphaFoldDB" id="A0A542DWG0"/>
<dbReference type="GO" id="GO:0005576">
    <property type="term" value="C:extracellular region"/>
    <property type="evidence" value="ECO:0007669"/>
    <property type="project" value="TreeGrafter"/>
</dbReference>
<dbReference type="PANTHER" id="PTHR33371">
    <property type="entry name" value="INTERMEMBRANE PHOSPHOLIPID TRANSPORT SYSTEM BINDING PROTEIN MLAD-RELATED"/>
    <property type="match status" value="1"/>
</dbReference>
<dbReference type="PROSITE" id="PS51257">
    <property type="entry name" value="PROKAR_LIPOPROTEIN"/>
    <property type="match status" value="1"/>
</dbReference>
<evidence type="ECO:0000256" key="1">
    <source>
        <dbReference type="SAM" id="MobiDB-lite"/>
    </source>
</evidence>
<dbReference type="Proteomes" id="UP000317893">
    <property type="component" value="Unassembled WGS sequence"/>
</dbReference>
<organism evidence="5 6">
    <name type="scientific">Lapillicoccus jejuensis</name>
    <dbReference type="NCBI Taxonomy" id="402171"/>
    <lineage>
        <taxon>Bacteria</taxon>
        <taxon>Bacillati</taxon>
        <taxon>Actinomycetota</taxon>
        <taxon>Actinomycetes</taxon>
        <taxon>Micrococcales</taxon>
        <taxon>Intrasporangiaceae</taxon>
        <taxon>Lapillicoccus</taxon>
    </lineage>
</organism>
<keyword evidence="6" id="KW-1185">Reference proteome</keyword>
<feature type="domain" description="Mammalian cell entry C-terminal" evidence="4">
    <location>
        <begin position="129"/>
        <end position="301"/>
    </location>
</feature>
<sequence length="435" mass="44071">MSTRRPLALAVAVLALLGLAGCSLGTQGVYDVPLPGGVAVGRDGYEVTAQFSDVLDLVPQAAVKLDDVPVGRVSHIGLGTDGKVADVTLLLRGDVDLPANTTARITQTSLLGEKYVALSRPSSAATGSLRSTRRIGVEGTSEAVDAERVLGALSLLLNGGGLAQFQEISKELAAVSSGRDADIRAFLTQMASFVKTLDTRKASITSALDSLDRLGRTLDANTTQLTTALAKLPPGLQVIADQRQQLVAMLAALDRLSTVTVSTLDRSRDAMVADLQRLDPILGQLAAAGQSLPASLQILATFPFPDSVLGAIKGDYVNTFLVTNLSTPGTTIPNDTSGAGWPSAYPGSCATDVPFAGCGTPAPVPSSSTGTGTGAATGTGTGTGTGTTTIGPPPMLLPPTSSVAPGLPTPVVTSTPTPTPTPTPSPTPTRTGGRG</sequence>
<dbReference type="Pfam" id="PF02470">
    <property type="entry name" value="MlaD"/>
    <property type="match status" value="1"/>
</dbReference>
<feature type="chain" id="PRO_5039591812" evidence="2">
    <location>
        <begin position="26"/>
        <end position="435"/>
    </location>
</feature>
<evidence type="ECO:0000256" key="2">
    <source>
        <dbReference type="SAM" id="SignalP"/>
    </source>
</evidence>
<proteinExistence type="predicted"/>
<evidence type="ECO:0000259" key="4">
    <source>
        <dbReference type="Pfam" id="PF11887"/>
    </source>
</evidence>
<dbReference type="NCBIfam" id="TIGR00996">
    <property type="entry name" value="Mtu_fam_mce"/>
    <property type="match status" value="1"/>
</dbReference>
<evidence type="ECO:0000259" key="3">
    <source>
        <dbReference type="Pfam" id="PF02470"/>
    </source>
</evidence>
<keyword evidence="2" id="KW-0732">Signal</keyword>
<dbReference type="InterPro" id="IPR052336">
    <property type="entry name" value="MlaD_Phospholipid_Transporter"/>
</dbReference>
<feature type="domain" description="Mce/MlaD" evidence="3">
    <location>
        <begin position="43"/>
        <end position="119"/>
    </location>
</feature>
<dbReference type="EMBL" id="VFMN01000001">
    <property type="protein sequence ID" value="TQJ07433.1"/>
    <property type="molecule type" value="Genomic_DNA"/>
</dbReference>
<feature type="compositionally biased region" description="Pro residues" evidence="1">
    <location>
        <begin position="417"/>
        <end position="427"/>
    </location>
</feature>